<dbReference type="Gene3D" id="3.40.50.150">
    <property type="entry name" value="Vaccinia Virus protein VP39"/>
    <property type="match status" value="1"/>
</dbReference>
<reference evidence="2 3" key="1">
    <citation type="journal article" date="2022" name="bioRxiv">
        <title>Genomics of Preaxostyla Flagellates Illuminates Evolutionary Transitions and the Path Towards Mitochondrial Loss.</title>
        <authorList>
            <person name="Novak L.V.F."/>
            <person name="Treitli S.C."/>
            <person name="Pyrih J."/>
            <person name="Halakuc P."/>
            <person name="Pipaliya S.V."/>
            <person name="Vacek V."/>
            <person name="Brzon O."/>
            <person name="Soukal P."/>
            <person name="Eme L."/>
            <person name="Dacks J.B."/>
            <person name="Karnkowska A."/>
            <person name="Elias M."/>
            <person name="Hampl V."/>
        </authorList>
    </citation>
    <scope>NUCLEOTIDE SEQUENCE [LARGE SCALE GENOMIC DNA]</scope>
    <source>
        <strain evidence="2">NAU3</strain>
        <tissue evidence="2">Gut</tissue>
    </source>
</reference>
<gene>
    <name evidence="2" type="ORF">BLNAU_12651</name>
</gene>
<proteinExistence type="predicted"/>
<keyword evidence="3" id="KW-1185">Reference proteome</keyword>
<dbReference type="InterPro" id="IPR029063">
    <property type="entry name" value="SAM-dependent_MTases_sf"/>
</dbReference>
<evidence type="ECO:0000256" key="1">
    <source>
        <dbReference type="SAM" id="MobiDB-lite"/>
    </source>
</evidence>
<evidence type="ECO:0008006" key="4">
    <source>
        <dbReference type="Google" id="ProtNLM"/>
    </source>
</evidence>
<organism evidence="2 3">
    <name type="scientific">Blattamonas nauphoetae</name>
    <dbReference type="NCBI Taxonomy" id="2049346"/>
    <lineage>
        <taxon>Eukaryota</taxon>
        <taxon>Metamonada</taxon>
        <taxon>Preaxostyla</taxon>
        <taxon>Oxymonadida</taxon>
        <taxon>Blattamonas</taxon>
    </lineage>
</organism>
<sequence length="676" mass="75424">MNEARTIFTSWLSQRHIAYEPTPPLKQNSEPSKQLSVPHLNKLLAESGDQKNITLFLNTLGQLLMSSTTLTPTESTLTAVINGLDRFEESLFGISLGISLSHQFHIPLNEVHATCIIKSLLHNSLISEAYFVISQFVPVLKFPTQTKSLALPLESVQWTKQTSPNSRILDTFFRGCLRAGSETSTVTHILETIQPKIDAHTHLFTSSLALYDEAITCYVQNLEVDKGWELCTKLKQSLAASDPIVFLTNQKATQHIGDSSKWGKIFQQLSLGSCLFVAKSRIEKNVQNQEKIQSTLTRADKGAKIALQYVSIPDKVGSMKKKGSSHTYFTTSQKREVQEWCTKIRKFLAIFSTLSKHPPLHHNHSATRNVLTIPFGTHSPMSILSSAQPQPLAKLKRKSSSDSSERSLINTSPLFPVVKSGTNLLTLFSNPYAPCCLEIGPGNGEWCISQLLTPPTQSLYSFLPPNSNWITTELRYERVFEMWAQGILVDAASEAEAIQKKTNFSSIFDRLIVTHSDATTLLPPDSPTDTQLLIPPHSLDLVIINYPQPPSGFIGKEVSTPENRKNHEQKEWSVKQTPEIRIPTPFWDGHILSGQHLRRMATLLKDDSNAMIVIMTDDANTKVFVEESAKAAGLKTVESTEVPFASTLQGSGSSYFDRLWRTGGKETRFMMKFGRQ</sequence>
<feature type="region of interest" description="Disordered" evidence="1">
    <location>
        <begin position="387"/>
        <end position="407"/>
    </location>
</feature>
<name>A0ABQ9XNL3_9EUKA</name>
<evidence type="ECO:0000313" key="2">
    <source>
        <dbReference type="EMBL" id="KAK2952389.1"/>
    </source>
</evidence>
<dbReference type="EMBL" id="JARBJD010000104">
    <property type="protein sequence ID" value="KAK2952389.1"/>
    <property type="molecule type" value="Genomic_DNA"/>
</dbReference>
<protein>
    <recommendedName>
        <fullName evidence="4">PH domain-containing protein</fullName>
    </recommendedName>
</protein>
<comment type="caution">
    <text evidence="2">The sequence shown here is derived from an EMBL/GenBank/DDBJ whole genome shotgun (WGS) entry which is preliminary data.</text>
</comment>
<accession>A0ABQ9XNL3</accession>
<evidence type="ECO:0000313" key="3">
    <source>
        <dbReference type="Proteomes" id="UP001281761"/>
    </source>
</evidence>
<dbReference type="Proteomes" id="UP001281761">
    <property type="component" value="Unassembled WGS sequence"/>
</dbReference>